<evidence type="ECO:0008006" key="4">
    <source>
        <dbReference type="Google" id="ProtNLM"/>
    </source>
</evidence>
<evidence type="ECO:0000313" key="2">
    <source>
        <dbReference type="EMBL" id="MBI6888262.1"/>
    </source>
</evidence>
<feature type="region of interest" description="Disordered" evidence="1">
    <location>
        <begin position="1"/>
        <end position="20"/>
    </location>
</feature>
<feature type="compositionally biased region" description="Gly residues" evidence="1">
    <location>
        <begin position="1"/>
        <end position="15"/>
    </location>
</feature>
<accession>A0A8I1JLF8</accession>
<proteinExistence type="predicted"/>
<comment type="caution">
    <text evidence="2">The sequence shown here is derived from an EMBL/GenBank/DDBJ whole genome shotgun (WGS) entry which is preliminary data.</text>
</comment>
<gene>
    <name evidence="2" type="ORF">JEU22_30550</name>
</gene>
<evidence type="ECO:0000256" key="1">
    <source>
        <dbReference type="SAM" id="MobiDB-lite"/>
    </source>
</evidence>
<feature type="non-terminal residue" evidence="2">
    <location>
        <position position="1"/>
    </location>
</feature>
<dbReference type="SUPFAM" id="SSF56281">
    <property type="entry name" value="Metallo-hydrolase/oxidoreductase"/>
    <property type="match status" value="1"/>
</dbReference>
<dbReference type="InterPro" id="IPR036866">
    <property type="entry name" value="RibonucZ/Hydroxyglut_hydro"/>
</dbReference>
<evidence type="ECO:0000313" key="3">
    <source>
        <dbReference type="Proteomes" id="UP000637061"/>
    </source>
</evidence>
<name>A0A8I1JLF8_PSEPU</name>
<protein>
    <recommendedName>
        <fullName evidence="4">DNA ligase-associated DEXH box helicase</fullName>
    </recommendedName>
</protein>
<reference evidence="2" key="1">
    <citation type="submission" date="2020-12" db="EMBL/GenBank/DDBJ databases">
        <title>Enhanced detection system for hospital associated transmission using whole genome sequencing surveillance.</title>
        <authorList>
            <person name="Harrison L.H."/>
            <person name="Van Tyne D."/>
            <person name="Marsh J.W."/>
            <person name="Griffith M.P."/>
            <person name="Snyder D.J."/>
            <person name="Cooper V.S."/>
            <person name="Mustapha M."/>
        </authorList>
    </citation>
    <scope>NUCLEOTIDE SEQUENCE</scope>
    <source>
        <strain evidence="2">PSB00042</strain>
    </source>
</reference>
<dbReference type="Proteomes" id="UP000637061">
    <property type="component" value="Unassembled WGS sequence"/>
</dbReference>
<organism evidence="2 3">
    <name type="scientific">Pseudomonas putida</name>
    <name type="common">Arthrobacter siderocapsulatus</name>
    <dbReference type="NCBI Taxonomy" id="303"/>
    <lineage>
        <taxon>Bacteria</taxon>
        <taxon>Pseudomonadati</taxon>
        <taxon>Pseudomonadota</taxon>
        <taxon>Gammaproteobacteria</taxon>
        <taxon>Pseudomonadales</taxon>
        <taxon>Pseudomonadaceae</taxon>
        <taxon>Pseudomonas</taxon>
    </lineage>
</organism>
<sequence>PWGGRLLGGARGGGGARRRRGVDRGFVLSDHADWPGLLWAIGQTGAQRVMVTHGSVEVLVRYLTEQGLDARAFVTEYGDEDDVPNTAPSP</sequence>
<dbReference type="AlphaFoldDB" id="A0A8I1JLF8"/>
<dbReference type="EMBL" id="JAEHTE010000074">
    <property type="protein sequence ID" value="MBI6888262.1"/>
    <property type="molecule type" value="Genomic_DNA"/>
</dbReference>